<dbReference type="Pfam" id="PF13472">
    <property type="entry name" value="Lipase_GDSL_2"/>
    <property type="match status" value="1"/>
</dbReference>
<keyword evidence="4" id="KW-1185">Reference proteome</keyword>
<dbReference type="InterPro" id="IPR025197">
    <property type="entry name" value="DUF4116"/>
</dbReference>
<evidence type="ECO:0000313" key="4">
    <source>
        <dbReference type="Proteomes" id="UP001642464"/>
    </source>
</evidence>
<feature type="domain" description="DUF4116" evidence="2">
    <location>
        <begin position="300"/>
        <end position="342"/>
    </location>
</feature>
<dbReference type="InterPro" id="IPR013830">
    <property type="entry name" value="SGNH_hydro"/>
</dbReference>
<dbReference type="Pfam" id="PF13475">
    <property type="entry name" value="DUF4116"/>
    <property type="match status" value="3"/>
</dbReference>
<dbReference type="Proteomes" id="UP001642464">
    <property type="component" value="Unassembled WGS sequence"/>
</dbReference>
<feature type="domain" description="SGNH hydrolase-type esterase" evidence="1">
    <location>
        <begin position="44"/>
        <end position="216"/>
    </location>
</feature>
<feature type="domain" description="DUF4116" evidence="2">
    <location>
        <begin position="419"/>
        <end position="459"/>
    </location>
</feature>
<comment type="caution">
    <text evidence="3">The sequence shown here is derived from an EMBL/GenBank/DDBJ whole genome shotgun (WGS) entry which is preliminary data.</text>
</comment>
<evidence type="ECO:0000259" key="2">
    <source>
        <dbReference type="Pfam" id="PF13475"/>
    </source>
</evidence>
<gene>
    <name evidence="3" type="ORF">SCF082_LOCUS285</name>
</gene>
<organism evidence="3 4">
    <name type="scientific">Durusdinium trenchii</name>
    <dbReference type="NCBI Taxonomy" id="1381693"/>
    <lineage>
        <taxon>Eukaryota</taxon>
        <taxon>Sar</taxon>
        <taxon>Alveolata</taxon>
        <taxon>Dinophyceae</taxon>
        <taxon>Suessiales</taxon>
        <taxon>Symbiodiniaceae</taxon>
        <taxon>Durusdinium</taxon>
    </lineage>
</organism>
<evidence type="ECO:0000259" key="1">
    <source>
        <dbReference type="Pfam" id="PF13472"/>
    </source>
</evidence>
<proteinExistence type="predicted"/>
<reference evidence="3 4" key="1">
    <citation type="submission" date="2024-02" db="EMBL/GenBank/DDBJ databases">
        <authorList>
            <person name="Chen Y."/>
            <person name="Shah S."/>
            <person name="Dougan E. K."/>
            <person name="Thang M."/>
            <person name="Chan C."/>
        </authorList>
    </citation>
    <scope>NUCLEOTIDE SEQUENCE [LARGE SCALE GENOMIC DNA]</scope>
</reference>
<dbReference type="InterPro" id="IPR036514">
    <property type="entry name" value="SGNH_hydro_sf"/>
</dbReference>
<dbReference type="Gene3D" id="3.40.50.1110">
    <property type="entry name" value="SGNH hydrolase"/>
    <property type="match status" value="1"/>
</dbReference>
<evidence type="ECO:0000313" key="3">
    <source>
        <dbReference type="EMBL" id="CAK8985802.1"/>
    </source>
</evidence>
<protein>
    <submittedName>
        <fullName evidence="3">SGNH_hydro domain-containing protein</fullName>
    </submittedName>
</protein>
<dbReference type="CDD" id="cd00229">
    <property type="entry name" value="SGNH_hydrolase"/>
    <property type="match status" value="1"/>
</dbReference>
<accession>A0ABP0H771</accession>
<feature type="domain" description="DUF4116" evidence="2">
    <location>
        <begin position="347"/>
        <end position="387"/>
    </location>
</feature>
<sequence length="463" mass="50932">MAPARSPQLRNKLRAKRRCTTTWSAAGLGLLCLTERETVTAVGCFGDSHTEGLYGAEWVSQLQRRLRRECVNFGRNAWTCASVERRVRQAPALEEAVLLAGTNDAMMELAARAGNEGMLSLYRTMNQLPAEYEPSRENFSKSFRSLLAAVRAPRVAVLSLPPLGEASEKSEAARLLEGYNEEIRRAVDDDTRERVTYVPFGEQLKGKSGEDFDASSSGFSQSIAQMFLHTALRRVPGIGPSFDTLGSFYGREVVHDKIHLTERSASLLVELLAEALAGPPAELADQSGSGQNDLGDGVARAVRRTGWALRLVPSKWRKDRALALEAVEKDAVALKFVAEELQQNAGFVCEAVSRNGDALRYVGSEFLWDLKVVQCAVRQNGLALRFAVPELRSDLSLVREATKSTPKAFAYACGPLKWDRPLVTEMLSLDGTLLQHLPQELRCDRDVVTAAVQQKGRAIMPGR</sequence>
<dbReference type="SUPFAM" id="SSF52266">
    <property type="entry name" value="SGNH hydrolase"/>
    <property type="match status" value="1"/>
</dbReference>
<name>A0ABP0H771_9DINO</name>
<dbReference type="EMBL" id="CAXAMM010000070">
    <property type="protein sequence ID" value="CAK8985802.1"/>
    <property type="molecule type" value="Genomic_DNA"/>
</dbReference>